<dbReference type="SMART" id="SM00899">
    <property type="entry name" value="FeoA"/>
    <property type="match status" value="1"/>
</dbReference>
<dbReference type="Proteomes" id="UP000050929">
    <property type="component" value="Unassembled WGS sequence"/>
</dbReference>
<name>A0A0R1JB79_9LACO</name>
<comment type="caution">
    <text evidence="3">The sequence shown here is derived from an EMBL/GenBank/DDBJ whole genome shotgun (WGS) entry which is preliminary data.</text>
</comment>
<proteinExistence type="predicted"/>
<evidence type="ECO:0000256" key="1">
    <source>
        <dbReference type="ARBA" id="ARBA00023004"/>
    </source>
</evidence>
<keyword evidence="1" id="KW-0408">Iron</keyword>
<accession>A0A0R1JB79</accession>
<dbReference type="RefSeq" id="WP_057763791.1">
    <property type="nucleotide sequence ID" value="NZ_AZDG01000001.1"/>
</dbReference>
<organism evidence="3 4">
    <name type="scientific">Companilactobacillus tucceti DSM 20183</name>
    <dbReference type="NCBI Taxonomy" id="1423811"/>
    <lineage>
        <taxon>Bacteria</taxon>
        <taxon>Bacillati</taxon>
        <taxon>Bacillota</taxon>
        <taxon>Bacilli</taxon>
        <taxon>Lactobacillales</taxon>
        <taxon>Lactobacillaceae</taxon>
        <taxon>Companilactobacillus</taxon>
    </lineage>
</organism>
<dbReference type="InterPro" id="IPR007167">
    <property type="entry name" value="Fe-transptr_FeoA-like"/>
</dbReference>
<feature type="domain" description="Ferrous iron transporter FeoA-like" evidence="2">
    <location>
        <begin position="9"/>
        <end position="75"/>
    </location>
</feature>
<dbReference type="OrthoDB" id="9811076at2"/>
<evidence type="ECO:0000313" key="4">
    <source>
        <dbReference type="Proteomes" id="UP000050929"/>
    </source>
</evidence>
<protein>
    <recommendedName>
        <fullName evidence="2">Ferrous iron transporter FeoA-like domain-containing protein</fullName>
    </recommendedName>
</protein>
<dbReference type="AlphaFoldDB" id="A0A0R1JB79"/>
<dbReference type="PATRIC" id="fig|1423811.3.peg.174"/>
<dbReference type="SUPFAM" id="SSF50037">
    <property type="entry name" value="C-terminal domain of transcriptional repressors"/>
    <property type="match status" value="1"/>
</dbReference>
<dbReference type="InterPro" id="IPR038157">
    <property type="entry name" value="FeoA_core_dom"/>
</dbReference>
<evidence type="ECO:0000313" key="3">
    <source>
        <dbReference type="EMBL" id="KRK65729.1"/>
    </source>
</evidence>
<dbReference type="Pfam" id="PF04023">
    <property type="entry name" value="FeoA"/>
    <property type="match status" value="1"/>
</dbReference>
<dbReference type="EMBL" id="AZDG01000001">
    <property type="protein sequence ID" value="KRK65729.1"/>
    <property type="molecule type" value="Genomic_DNA"/>
</dbReference>
<dbReference type="Gene3D" id="2.30.30.90">
    <property type="match status" value="1"/>
</dbReference>
<sequence>MQLISEQYITKTYQVKDLDYLDSQTEQRLHSLGIHVGSQMTIVRFLPFHGPVIVEIDHQRIGLRYKVFKLLMGGISE</sequence>
<reference evidence="3 4" key="1">
    <citation type="journal article" date="2015" name="Genome Announc.">
        <title>Expanding the biotechnology potential of lactobacilli through comparative genomics of 213 strains and associated genera.</title>
        <authorList>
            <person name="Sun Z."/>
            <person name="Harris H.M."/>
            <person name="McCann A."/>
            <person name="Guo C."/>
            <person name="Argimon S."/>
            <person name="Zhang W."/>
            <person name="Yang X."/>
            <person name="Jeffery I.B."/>
            <person name="Cooney J.C."/>
            <person name="Kagawa T.F."/>
            <person name="Liu W."/>
            <person name="Song Y."/>
            <person name="Salvetti E."/>
            <person name="Wrobel A."/>
            <person name="Rasinkangas P."/>
            <person name="Parkhill J."/>
            <person name="Rea M.C."/>
            <person name="O'Sullivan O."/>
            <person name="Ritari J."/>
            <person name="Douillard F.P."/>
            <person name="Paul Ross R."/>
            <person name="Yang R."/>
            <person name="Briner A.E."/>
            <person name="Felis G.E."/>
            <person name="de Vos W.M."/>
            <person name="Barrangou R."/>
            <person name="Klaenhammer T.R."/>
            <person name="Caufield P.W."/>
            <person name="Cui Y."/>
            <person name="Zhang H."/>
            <person name="O'Toole P.W."/>
        </authorList>
    </citation>
    <scope>NUCLEOTIDE SEQUENCE [LARGE SCALE GENOMIC DNA]</scope>
    <source>
        <strain evidence="3 4">DSM 20183</strain>
    </source>
</reference>
<dbReference type="InterPro" id="IPR008988">
    <property type="entry name" value="Transcriptional_repressor_C"/>
</dbReference>
<gene>
    <name evidence="3" type="ORF">FC72_GL000174</name>
</gene>
<evidence type="ECO:0000259" key="2">
    <source>
        <dbReference type="SMART" id="SM00899"/>
    </source>
</evidence>
<dbReference type="STRING" id="1423811.FC72_GL000174"/>
<dbReference type="GO" id="GO:0046914">
    <property type="term" value="F:transition metal ion binding"/>
    <property type="evidence" value="ECO:0007669"/>
    <property type="project" value="InterPro"/>
</dbReference>
<keyword evidence="4" id="KW-1185">Reference proteome</keyword>